<evidence type="ECO:0000256" key="1">
    <source>
        <dbReference type="SAM" id="MobiDB-lite"/>
    </source>
</evidence>
<proteinExistence type="predicted"/>
<dbReference type="EMBL" id="JBBHLL010000492">
    <property type="protein sequence ID" value="KAK7801675.1"/>
    <property type="molecule type" value="Genomic_DNA"/>
</dbReference>
<gene>
    <name evidence="2" type="ORF">U0070_013169</name>
</gene>
<dbReference type="Proteomes" id="UP001488838">
    <property type="component" value="Unassembled WGS sequence"/>
</dbReference>
<sequence>MRANLEARTGEKYQPPLLNILLDHLGSKGVNKTKDWKKLMVVSSEPGTPSTPSAHGHLQWKKESHPGMGVGGTIGTCRRSQTQADVVSGHDYKQ</sequence>
<protein>
    <submittedName>
        <fullName evidence="2">Uncharacterized protein</fullName>
    </submittedName>
</protein>
<dbReference type="AlphaFoldDB" id="A0AAW0HJ92"/>
<accession>A0AAW0HJ92</accession>
<feature type="region of interest" description="Disordered" evidence="1">
    <location>
        <begin position="43"/>
        <end position="94"/>
    </location>
</feature>
<keyword evidence="3" id="KW-1185">Reference proteome</keyword>
<evidence type="ECO:0000313" key="2">
    <source>
        <dbReference type="EMBL" id="KAK7801675.1"/>
    </source>
</evidence>
<comment type="caution">
    <text evidence="2">The sequence shown here is derived from an EMBL/GenBank/DDBJ whole genome shotgun (WGS) entry which is preliminary data.</text>
</comment>
<organism evidence="2 3">
    <name type="scientific">Myodes glareolus</name>
    <name type="common">Bank vole</name>
    <name type="synonym">Clethrionomys glareolus</name>
    <dbReference type="NCBI Taxonomy" id="447135"/>
    <lineage>
        <taxon>Eukaryota</taxon>
        <taxon>Metazoa</taxon>
        <taxon>Chordata</taxon>
        <taxon>Craniata</taxon>
        <taxon>Vertebrata</taxon>
        <taxon>Euteleostomi</taxon>
        <taxon>Mammalia</taxon>
        <taxon>Eutheria</taxon>
        <taxon>Euarchontoglires</taxon>
        <taxon>Glires</taxon>
        <taxon>Rodentia</taxon>
        <taxon>Myomorpha</taxon>
        <taxon>Muroidea</taxon>
        <taxon>Cricetidae</taxon>
        <taxon>Arvicolinae</taxon>
        <taxon>Myodes</taxon>
    </lineage>
</organism>
<reference evidence="2 3" key="1">
    <citation type="journal article" date="2023" name="bioRxiv">
        <title>Conserved and derived expression patterns and positive selection on dental genes reveal complex evolutionary context of ever-growing rodent molars.</title>
        <authorList>
            <person name="Calamari Z.T."/>
            <person name="Song A."/>
            <person name="Cohen E."/>
            <person name="Akter M."/>
            <person name="Roy R.D."/>
            <person name="Hallikas O."/>
            <person name="Christensen M.M."/>
            <person name="Li P."/>
            <person name="Marangoni P."/>
            <person name="Jernvall J."/>
            <person name="Klein O.D."/>
        </authorList>
    </citation>
    <scope>NUCLEOTIDE SEQUENCE [LARGE SCALE GENOMIC DNA]</scope>
    <source>
        <strain evidence="2">V071</strain>
    </source>
</reference>
<evidence type="ECO:0000313" key="3">
    <source>
        <dbReference type="Proteomes" id="UP001488838"/>
    </source>
</evidence>
<name>A0AAW0HJ92_MYOGA</name>